<feature type="region of interest" description="Disordered" evidence="1">
    <location>
        <begin position="105"/>
        <end position="131"/>
    </location>
</feature>
<proteinExistence type="predicted"/>
<protein>
    <submittedName>
        <fullName evidence="2">Uncharacterized protein</fullName>
    </submittedName>
</protein>
<evidence type="ECO:0000313" key="2">
    <source>
        <dbReference type="EMBL" id="EAU66753.1"/>
    </source>
</evidence>
<comment type="caution">
    <text evidence="2">The sequence shown here is derived from an EMBL/GenBank/DDBJ whole genome shotgun (WGS) entry which is preliminary data.</text>
</comment>
<dbReference type="Proteomes" id="UP000032702">
    <property type="component" value="Unassembled WGS sequence"/>
</dbReference>
<dbReference type="AntiFam" id="ANF00105">
    <property type="entry name" value="Shadow ORF (opposite purF)"/>
</dbReference>
<accession>Q092V7</accession>
<dbReference type="AlphaFoldDB" id="Q092V7"/>
<gene>
    <name evidence="2" type="ORF">STIAU_2398</name>
</gene>
<evidence type="ECO:0000256" key="1">
    <source>
        <dbReference type="SAM" id="MobiDB-lite"/>
    </source>
</evidence>
<feature type="compositionally biased region" description="Basic and acidic residues" evidence="1">
    <location>
        <begin position="22"/>
        <end position="32"/>
    </location>
</feature>
<feature type="compositionally biased region" description="Pro residues" evidence="1">
    <location>
        <begin position="63"/>
        <end position="73"/>
    </location>
</feature>
<reference evidence="2 3" key="1">
    <citation type="submission" date="2006-04" db="EMBL/GenBank/DDBJ databases">
        <authorList>
            <person name="Nierman W.C."/>
        </authorList>
    </citation>
    <scope>NUCLEOTIDE SEQUENCE [LARGE SCALE GENOMIC DNA]</scope>
    <source>
        <strain evidence="2 3">DW4/3-1</strain>
    </source>
</reference>
<organism evidence="2 3">
    <name type="scientific">Stigmatella aurantiaca (strain DW4/3-1)</name>
    <dbReference type="NCBI Taxonomy" id="378806"/>
    <lineage>
        <taxon>Bacteria</taxon>
        <taxon>Pseudomonadati</taxon>
        <taxon>Myxococcota</taxon>
        <taxon>Myxococcia</taxon>
        <taxon>Myxococcales</taxon>
        <taxon>Cystobacterineae</taxon>
        <taxon>Archangiaceae</taxon>
        <taxon>Stigmatella</taxon>
    </lineage>
</organism>
<sequence length="654" mass="69710">MRGAPARGHLLRGCAHRRGHGAHPDRRADRPGRGQGEPHPVSGAPALRPGRRALRLAALLPGDGPPAPDPHPPARGGVSPGRRQDVRAGSGLLRPLQQALPGARGLGASAAAPPCAPRRPHRLSPSGDPAGGVVRFTAAGGPRGLHGRQGAGAGPRGGLGERGLRGSGEELFAGQLFRTGEQGDAGGGVLGGGFDRLGVQVSGQVLAREARRAEGVALPVSHRRSQPFQGEVAEGVRRHVAGDLLGGVVGGNQFLPAGRVDAVVAGPDRRRRRDAQVHLHRAGRLQHLHDLPARRAAHDGVIHHHHALALEHLPHRGQLQLHAEVPDGLLGLDERAPHVVAADEPHVVRDSAHLGEADRRRHAGVRHRDDQVGPRRGLLVRQLPAQLLARLVHARAEQHRVRLGEIHLLEDAAALPGGREGLAGAQAVLVDDDHLARFDFPDELRLDEIQRRRLAGQHVAVAQPPQHHGAEAVGVSHRHQLVLRQEQEAVGPLHLAQRLGHLLLEGGLPRAGDEVDDDLRVRIRLEDGAIGHERLAQLLRVHQVAVVRHGHLPARILHAQGLGILELAAARGGVAHVADGRAAQQLLQGGRGEDVRHQPHLPVEAQRVPIRRDNARRFLPAVLQRMQAQVGQVGGLGMTDDSEDAAHGMRLTPF</sequence>
<feature type="region of interest" description="Disordered" evidence="1">
    <location>
        <begin position="1"/>
        <end position="86"/>
    </location>
</feature>
<name>Q092V7_STIAD</name>
<evidence type="ECO:0000313" key="3">
    <source>
        <dbReference type="Proteomes" id="UP000032702"/>
    </source>
</evidence>
<dbReference type="EMBL" id="AAMD01000048">
    <property type="protein sequence ID" value="EAU66753.1"/>
    <property type="molecule type" value="Genomic_DNA"/>
</dbReference>
<feature type="region of interest" description="Disordered" evidence="1">
    <location>
        <begin position="634"/>
        <end position="654"/>
    </location>
</feature>